<dbReference type="PANTHER" id="PTHR35566">
    <property type="entry name" value="BLR3599 PROTEIN"/>
    <property type="match status" value="1"/>
</dbReference>
<dbReference type="InterPro" id="IPR010263">
    <property type="entry name" value="T6SS_TssK"/>
</dbReference>
<protein>
    <submittedName>
        <fullName evidence="1">Type VI secretion protein, family</fullName>
    </submittedName>
</protein>
<gene>
    <name evidence="1" type="ORF">LAL4801_00494</name>
</gene>
<dbReference type="STRING" id="187304.B0E33_27620"/>
<evidence type="ECO:0000313" key="1">
    <source>
        <dbReference type="EMBL" id="CTQ42074.1"/>
    </source>
</evidence>
<accession>A0A0M6XW47</accession>
<dbReference type="RefSeq" id="WP_055654006.1">
    <property type="nucleotide sequence ID" value="NZ_CP045627.1"/>
</dbReference>
<name>A0A0M6XW47_9HYPH</name>
<dbReference type="PANTHER" id="PTHR35566:SF1">
    <property type="entry name" value="TYPE VI SECRETION SYSTEM BASEPLATE COMPONENT TSSK1"/>
    <property type="match status" value="1"/>
</dbReference>
<sequence>MSWYSKVAWTEGLFLRPHHLQQSDRYAEHMLDERVRFASPYPWGFSELEIDQDVGQQCRFALRYGRGIFSDGTVFNFPADGTPPPAIDVPEDAAGQIVWLGIPETTVNAVEVANGRDDAATRYIQGRETIIDSTSTIRQEEEIDVAHPRLQYSIRSTPHPGQVCLPVARITEIKDRIVITDGSFAPPVLACHVHPVVTGWIDSVIGWVERKLSELARYAADTSAGGGLQNFDYLTLQLLNRTYPLLMHLRKSAYVHPERLYILFLQLAGELATFATEERRARNYPVYDHDKLHDIFKPVLADIQAFLSAGYDRRAIRLPLEQLAPNAFKSTIVDRNLFSQAGFVIEVAARRPLTEIQNEFPRLFKVGPFGQMRQIVYSNLPGIPLIHMPVPPAQIRALTDRVYFRLDKTTPLWREFSQDSAIGLQFSGNWPDLQLEFYAVREGR</sequence>
<proteinExistence type="predicted"/>
<dbReference type="EMBL" id="CXST01000001">
    <property type="protein sequence ID" value="CTQ42074.1"/>
    <property type="molecule type" value="Genomic_DNA"/>
</dbReference>
<dbReference type="NCBIfam" id="TIGR03353">
    <property type="entry name" value="VI_chp_4"/>
    <property type="match status" value="1"/>
</dbReference>
<reference evidence="2" key="1">
    <citation type="submission" date="2015-07" db="EMBL/GenBank/DDBJ databases">
        <authorList>
            <person name="Rodrigo-Torres Lidia"/>
            <person name="Arahal R.David."/>
        </authorList>
    </citation>
    <scope>NUCLEOTIDE SEQUENCE [LARGE SCALE GENOMIC DNA]</scope>
    <source>
        <strain evidence="2">CECT 4801</strain>
    </source>
</reference>
<keyword evidence="2" id="KW-1185">Reference proteome</keyword>
<evidence type="ECO:0000313" key="2">
    <source>
        <dbReference type="Proteomes" id="UP000048926"/>
    </source>
</evidence>
<dbReference type="Proteomes" id="UP000048926">
    <property type="component" value="Unassembled WGS sequence"/>
</dbReference>
<organism evidence="1 2">
    <name type="scientific">Roseibium aggregatum</name>
    <dbReference type="NCBI Taxonomy" id="187304"/>
    <lineage>
        <taxon>Bacteria</taxon>
        <taxon>Pseudomonadati</taxon>
        <taxon>Pseudomonadota</taxon>
        <taxon>Alphaproteobacteria</taxon>
        <taxon>Hyphomicrobiales</taxon>
        <taxon>Stappiaceae</taxon>
        <taxon>Roseibium</taxon>
    </lineage>
</organism>
<dbReference type="OrthoDB" id="9775333at2"/>
<dbReference type="Pfam" id="PF05936">
    <property type="entry name" value="T6SS_VasE"/>
    <property type="match status" value="1"/>
</dbReference>
<dbReference type="AlphaFoldDB" id="A0A0M6XW47"/>